<proteinExistence type="predicted"/>
<feature type="transmembrane region" description="Helical" evidence="8">
    <location>
        <begin position="28"/>
        <end position="48"/>
    </location>
</feature>
<dbReference type="GO" id="GO:0005886">
    <property type="term" value="C:plasma membrane"/>
    <property type="evidence" value="ECO:0007669"/>
    <property type="project" value="UniProtKB-SubCell"/>
</dbReference>
<dbReference type="EMBL" id="NPDT01000006">
    <property type="protein sequence ID" value="PJZ65148.1"/>
    <property type="molecule type" value="Genomic_DNA"/>
</dbReference>
<keyword evidence="5" id="KW-0653">Protein transport</keyword>
<keyword evidence="7 8" id="KW-0472">Membrane</keyword>
<feature type="transmembrane region" description="Helical" evidence="8">
    <location>
        <begin position="106"/>
        <end position="124"/>
    </location>
</feature>
<dbReference type="SUPFAM" id="SSF103473">
    <property type="entry name" value="MFS general substrate transporter"/>
    <property type="match status" value="1"/>
</dbReference>
<keyword evidence="2" id="KW-0813">Transport</keyword>
<evidence type="ECO:0000256" key="7">
    <source>
        <dbReference type="ARBA" id="ARBA00023136"/>
    </source>
</evidence>
<comment type="caution">
    <text evidence="9">The sequence shown here is derived from an EMBL/GenBank/DDBJ whole genome shotgun (WGS) entry which is preliminary data.</text>
</comment>
<evidence type="ECO:0000313" key="9">
    <source>
        <dbReference type="EMBL" id="PJZ65148.1"/>
    </source>
</evidence>
<keyword evidence="3" id="KW-1003">Cell membrane</keyword>
<accession>A0A2M9Z9R3</accession>
<dbReference type="Gene3D" id="1.20.1250.20">
    <property type="entry name" value="MFS general substrate transporter like domains"/>
    <property type="match status" value="2"/>
</dbReference>
<feature type="transmembrane region" description="Helical" evidence="8">
    <location>
        <begin position="337"/>
        <end position="362"/>
    </location>
</feature>
<evidence type="ECO:0000256" key="6">
    <source>
        <dbReference type="ARBA" id="ARBA00022989"/>
    </source>
</evidence>
<dbReference type="InterPro" id="IPR005279">
    <property type="entry name" value="Dipep/tripep_permease"/>
</dbReference>
<feature type="transmembrane region" description="Helical" evidence="8">
    <location>
        <begin position="374"/>
        <end position="395"/>
    </location>
</feature>
<keyword evidence="5" id="KW-0571">Peptide transport</keyword>
<dbReference type="InterPro" id="IPR050171">
    <property type="entry name" value="MFS_Transporters"/>
</dbReference>
<evidence type="ECO:0000256" key="1">
    <source>
        <dbReference type="ARBA" id="ARBA00004651"/>
    </source>
</evidence>
<name>A0A2M9Z9R3_9LEPT</name>
<dbReference type="PANTHER" id="PTHR23517">
    <property type="entry name" value="RESISTANCE PROTEIN MDTM, PUTATIVE-RELATED-RELATED"/>
    <property type="match status" value="1"/>
</dbReference>
<dbReference type="NCBIfam" id="TIGR00924">
    <property type="entry name" value="yjdL_sub1_fam"/>
    <property type="match status" value="2"/>
</dbReference>
<protein>
    <submittedName>
        <fullName evidence="9">MFS transporter</fullName>
    </submittedName>
</protein>
<dbReference type="Pfam" id="PF00854">
    <property type="entry name" value="PTR2"/>
    <property type="match status" value="2"/>
</dbReference>
<dbReference type="CDD" id="cd17346">
    <property type="entry name" value="MFS_DtpA_like"/>
    <property type="match status" value="1"/>
</dbReference>
<dbReference type="PANTHER" id="PTHR23517:SF15">
    <property type="entry name" value="PROTON-DEPENDENT OLIGOPEPTIDE FAMILY TRANSPORT PROTEIN"/>
    <property type="match status" value="1"/>
</dbReference>
<dbReference type="Proteomes" id="UP000231912">
    <property type="component" value="Unassembled WGS sequence"/>
</dbReference>
<dbReference type="RefSeq" id="WP_100759551.1">
    <property type="nucleotide sequence ID" value="NZ_NPDT01000006.1"/>
</dbReference>
<evidence type="ECO:0000256" key="8">
    <source>
        <dbReference type="SAM" id="Phobius"/>
    </source>
</evidence>
<gene>
    <name evidence="9" type="ORF">CH371_14590</name>
</gene>
<feature type="transmembrane region" description="Helical" evidence="8">
    <location>
        <begin position="54"/>
        <end position="74"/>
    </location>
</feature>
<feature type="transmembrane region" description="Helical" evidence="8">
    <location>
        <begin position="228"/>
        <end position="245"/>
    </location>
</feature>
<organism evidence="9 10">
    <name type="scientific">Leptospira wolffii</name>
    <dbReference type="NCBI Taxonomy" id="409998"/>
    <lineage>
        <taxon>Bacteria</taxon>
        <taxon>Pseudomonadati</taxon>
        <taxon>Spirochaetota</taxon>
        <taxon>Spirochaetia</taxon>
        <taxon>Leptospirales</taxon>
        <taxon>Leptospiraceae</taxon>
        <taxon>Leptospira</taxon>
    </lineage>
</organism>
<feature type="transmembrane region" description="Helical" evidence="8">
    <location>
        <begin position="145"/>
        <end position="167"/>
    </location>
</feature>
<keyword evidence="6 8" id="KW-1133">Transmembrane helix</keyword>
<evidence type="ECO:0000313" key="10">
    <source>
        <dbReference type="Proteomes" id="UP000231912"/>
    </source>
</evidence>
<evidence type="ECO:0000256" key="2">
    <source>
        <dbReference type="ARBA" id="ARBA00022448"/>
    </source>
</evidence>
<dbReference type="InterPro" id="IPR000109">
    <property type="entry name" value="POT_fam"/>
</dbReference>
<comment type="subcellular location">
    <subcellularLocation>
        <location evidence="1">Cell membrane</location>
        <topology evidence="1">Multi-pass membrane protein</topology>
    </subcellularLocation>
</comment>
<sequence>MEVQSQGTTIRHPRGLYVLFFVEMWERFSFYGMRALLVLFLTKAWLMADAKANLIYSFYNSLVYFTPILGGYLADRTLGYRKSIFLGGFLIMMGHLSLSLNEPNFFYAGLGFLILGNGFFKPCISTVVGKIYELEGKEDLKDSGFTIFYFGINAGAVLGTWACANLAEYKGWHYGFGVAAFGMLLGLLIFWVLGRRIDPKAFSSVTDSSSLSETSASTADPKTDREKILAILVFSAVTITFWASFEQMGSTMNLIIDRYVDRNVFGWEIPAANYQSLNPIFVMLLSLLYSWAWKKTEESGIHVSSVTKFCLGLVVLALGFLLLSVMTAGSSEKISSLWIVLGFFLLTSGELFVSPVGLSLVTKLAPVRIASMMMGIWFLATVFGHSLAGFLALFMGKQDSLSRFFLIFFSLPTLTAICLFLFRKKLESWMHGNK</sequence>
<dbReference type="InterPro" id="IPR036259">
    <property type="entry name" value="MFS_trans_sf"/>
</dbReference>
<feature type="transmembrane region" description="Helical" evidence="8">
    <location>
        <begin position="276"/>
        <end position="293"/>
    </location>
</feature>
<dbReference type="GO" id="GO:0015833">
    <property type="term" value="P:peptide transport"/>
    <property type="evidence" value="ECO:0007669"/>
    <property type="project" value="UniProtKB-KW"/>
</dbReference>
<feature type="transmembrane region" description="Helical" evidence="8">
    <location>
        <begin position="83"/>
        <end position="100"/>
    </location>
</feature>
<feature type="transmembrane region" description="Helical" evidence="8">
    <location>
        <begin position="173"/>
        <end position="193"/>
    </location>
</feature>
<feature type="transmembrane region" description="Helical" evidence="8">
    <location>
        <begin position="305"/>
        <end position="325"/>
    </location>
</feature>
<evidence type="ECO:0000256" key="5">
    <source>
        <dbReference type="ARBA" id="ARBA00022856"/>
    </source>
</evidence>
<dbReference type="GO" id="GO:1904680">
    <property type="term" value="F:peptide transmembrane transporter activity"/>
    <property type="evidence" value="ECO:0007669"/>
    <property type="project" value="InterPro"/>
</dbReference>
<keyword evidence="4 8" id="KW-0812">Transmembrane</keyword>
<feature type="transmembrane region" description="Helical" evidence="8">
    <location>
        <begin position="401"/>
        <end position="422"/>
    </location>
</feature>
<evidence type="ECO:0000256" key="4">
    <source>
        <dbReference type="ARBA" id="ARBA00022692"/>
    </source>
</evidence>
<dbReference type="AlphaFoldDB" id="A0A2M9Z9R3"/>
<reference evidence="9 10" key="1">
    <citation type="submission" date="2017-07" db="EMBL/GenBank/DDBJ databases">
        <title>Leptospira spp. isolated from tropical soils.</title>
        <authorList>
            <person name="Thibeaux R."/>
            <person name="Iraola G."/>
            <person name="Ferres I."/>
            <person name="Bierque E."/>
            <person name="Girault D."/>
            <person name="Soupe-Gilbert M.-E."/>
            <person name="Picardeau M."/>
            <person name="Goarant C."/>
        </authorList>
    </citation>
    <scope>NUCLEOTIDE SEQUENCE [LARGE SCALE GENOMIC DNA]</scope>
    <source>
        <strain evidence="9 10">FH2-C-A2</strain>
    </source>
</reference>
<evidence type="ECO:0000256" key="3">
    <source>
        <dbReference type="ARBA" id="ARBA00022475"/>
    </source>
</evidence>